<feature type="transmembrane region" description="Helical" evidence="8">
    <location>
        <begin position="309"/>
        <end position="331"/>
    </location>
</feature>
<proteinExistence type="predicted"/>
<dbReference type="InterPro" id="IPR003594">
    <property type="entry name" value="HATPase_dom"/>
</dbReference>
<dbReference type="PANTHER" id="PTHR34220">
    <property type="entry name" value="SENSOR HISTIDINE KINASE YPDA"/>
    <property type="match status" value="1"/>
</dbReference>
<dbReference type="Gene3D" id="3.30.565.10">
    <property type="entry name" value="Histidine kinase-like ATPase, C-terminal domain"/>
    <property type="match status" value="1"/>
</dbReference>
<dbReference type="AlphaFoldDB" id="A0A0M6WKE3"/>
<dbReference type="PRINTS" id="PR00344">
    <property type="entry name" value="BCTRLSENSOR"/>
</dbReference>
<dbReference type="Proteomes" id="UP000049828">
    <property type="component" value="Unassembled WGS sequence"/>
</dbReference>
<dbReference type="PANTHER" id="PTHR34220:SF7">
    <property type="entry name" value="SENSOR HISTIDINE KINASE YPDA"/>
    <property type="match status" value="1"/>
</dbReference>
<gene>
    <name evidence="10" type="ORF">RIL183_04011</name>
</gene>
<keyword evidence="5" id="KW-0808">Transferase</keyword>
<evidence type="ECO:0000256" key="3">
    <source>
        <dbReference type="ARBA" id="ARBA00012438"/>
    </source>
</evidence>
<dbReference type="InterPro" id="IPR010559">
    <property type="entry name" value="Sig_transdc_His_kin_internal"/>
</dbReference>
<comment type="catalytic activity">
    <reaction evidence="1">
        <text>ATP + protein L-histidine = ADP + protein N-phospho-L-histidine.</text>
        <dbReference type="EC" id="2.7.13.3"/>
    </reaction>
</comment>
<evidence type="ECO:0000256" key="6">
    <source>
        <dbReference type="ARBA" id="ARBA00022777"/>
    </source>
</evidence>
<dbReference type="PROSITE" id="PS50885">
    <property type="entry name" value="HAMP"/>
    <property type="match status" value="1"/>
</dbReference>
<dbReference type="OrthoDB" id="9809348at2"/>
<keyword evidence="8" id="KW-0472">Membrane</keyword>
<keyword evidence="8" id="KW-0812">Transmembrane</keyword>
<dbReference type="SMART" id="SM00387">
    <property type="entry name" value="HATPase_c"/>
    <property type="match status" value="1"/>
</dbReference>
<keyword evidence="8" id="KW-1133">Transmembrane helix</keyword>
<evidence type="ECO:0000313" key="10">
    <source>
        <dbReference type="EMBL" id="CRL37460.1"/>
    </source>
</evidence>
<accession>A0A0M6WKE3</accession>
<evidence type="ECO:0000256" key="1">
    <source>
        <dbReference type="ARBA" id="ARBA00000085"/>
    </source>
</evidence>
<dbReference type="EC" id="2.7.13.3" evidence="3"/>
<dbReference type="InterPro" id="IPR004358">
    <property type="entry name" value="Sig_transdc_His_kin-like_C"/>
</dbReference>
<keyword evidence="4" id="KW-0597">Phosphoprotein</keyword>
<evidence type="ECO:0000313" key="11">
    <source>
        <dbReference type="Proteomes" id="UP000049828"/>
    </source>
</evidence>
<dbReference type="SUPFAM" id="SSF158472">
    <property type="entry name" value="HAMP domain-like"/>
    <property type="match status" value="1"/>
</dbReference>
<dbReference type="SUPFAM" id="SSF55874">
    <property type="entry name" value="ATPase domain of HSP90 chaperone/DNA topoisomerase II/histidine kinase"/>
    <property type="match status" value="1"/>
</dbReference>
<comment type="subcellular location">
    <subcellularLocation>
        <location evidence="2">Membrane</location>
    </subcellularLocation>
</comment>
<evidence type="ECO:0000259" key="9">
    <source>
        <dbReference type="PROSITE" id="PS50885"/>
    </source>
</evidence>
<dbReference type="InterPro" id="IPR050640">
    <property type="entry name" value="Bact_2-comp_sensor_kinase"/>
</dbReference>
<dbReference type="Pfam" id="PF06580">
    <property type="entry name" value="His_kinase"/>
    <property type="match status" value="1"/>
</dbReference>
<dbReference type="CDD" id="cd06225">
    <property type="entry name" value="HAMP"/>
    <property type="match status" value="1"/>
</dbReference>
<dbReference type="InterPro" id="IPR036890">
    <property type="entry name" value="HATPase_C_sf"/>
</dbReference>
<sequence length="596" mass="68760">MKLTKTRHCVKQTNLLRTIKIRNRLLCIFLFISLVPVTFIGFYAYTVYTQSINDKLERSNEQALYLLNQNFITELNIFRMYIDTISVSDECQQILSKSCDTNFTLNEQDVQALNDFRSRVPFPSIHLKNLRILDRNRNIVYDLGYDDIDAERFSQIVEEIDETSPHDSLQYIHTYRSSDKIIIGRKIYSSTRLSEHIGYILIYLDETFFSNTLFTNVSFGDESNIMLVRGDGYIISSQERSVLGALLDDALLQQVKLNKNSLAETFYTEYEGEKLVIISVYNSEFNNYLMATFPYRYITDETSRINQRLLLLAAILIALCLCLTLIVYTSIMQPIHQIVTKCNDISYEDLNTAINDTSPDELGFLARTIDQMLQRIHMFHIEQAQNEEQKRHLELRVLQYQINTHFLFNTLNSLRIVAQMNDVPILEQGISSLTFLLQQTLVKKQERIPLSLEIENLNHYFTVQSIRYAGMFDVKYHLENDTLACEIPRFALQPLAENAIIHGTANAAIPIIISVESHFSDNKTLEIILRDNGCGFDQDEVKQTDKKCGSGIGVDNVNQRIKLHYGASYGLKLESHPGEGTVCYLTLPHILYKEEN</sequence>
<organism evidence="10 11">
    <name type="scientific">Roseburia inulinivorans</name>
    <dbReference type="NCBI Taxonomy" id="360807"/>
    <lineage>
        <taxon>Bacteria</taxon>
        <taxon>Bacillati</taxon>
        <taxon>Bacillota</taxon>
        <taxon>Clostridia</taxon>
        <taxon>Lachnospirales</taxon>
        <taxon>Lachnospiraceae</taxon>
        <taxon>Roseburia</taxon>
    </lineage>
</organism>
<keyword evidence="11" id="KW-1185">Reference proteome</keyword>
<reference evidence="11" key="1">
    <citation type="submission" date="2015-05" db="EMBL/GenBank/DDBJ databases">
        <authorList>
            <consortium name="Pathogen Informatics"/>
        </authorList>
    </citation>
    <scope>NUCLEOTIDE SEQUENCE [LARGE SCALE GENOMIC DNA]</scope>
    <source>
        <strain evidence="11">L1-83</strain>
    </source>
</reference>
<protein>
    <recommendedName>
        <fullName evidence="3">histidine kinase</fullName>
        <ecNumber evidence="3">2.7.13.3</ecNumber>
    </recommendedName>
</protein>
<evidence type="ECO:0000256" key="2">
    <source>
        <dbReference type="ARBA" id="ARBA00004370"/>
    </source>
</evidence>
<name>A0A0M6WKE3_9FIRM</name>
<keyword evidence="6" id="KW-0418">Kinase</keyword>
<evidence type="ECO:0000256" key="4">
    <source>
        <dbReference type="ARBA" id="ARBA00022553"/>
    </source>
</evidence>
<dbReference type="InterPro" id="IPR003660">
    <property type="entry name" value="HAMP_dom"/>
</dbReference>
<keyword evidence="7" id="KW-0902">Two-component regulatory system</keyword>
<dbReference type="GO" id="GO:0016020">
    <property type="term" value="C:membrane"/>
    <property type="evidence" value="ECO:0007669"/>
    <property type="project" value="UniProtKB-SubCell"/>
</dbReference>
<feature type="domain" description="HAMP" evidence="9">
    <location>
        <begin position="329"/>
        <end position="381"/>
    </location>
</feature>
<evidence type="ECO:0000256" key="8">
    <source>
        <dbReference type="SAM" id="Phobius"/>
    </source>
</evidence>
<dbReference type="Pfam" id="PF00672">
    <property type="entry name" value="HAMP"/>
    <property type="match status" value="1"/>
</dbReference>
<feature type="transmembrane region" description="Helical" evidence="8">
    <location>
        <begin position="25"/>
        <end position="45"/>
    </location>
</feature>
<dbReference type="RefSeq" id="WP_055039583.1">
    <property type="nucleotide sequence ID" value="NZ_CVRS01000067.1"/>
</dbReference>
<evidence type="ECO:0000256" key="5">
    <source>
        <dbReference type="ARBA" id="ARBA00022679"/>
    </source>
</evidence>
<dbReference type="EMBL" id="CVRS01000067">
    <property type="protein sequence ID" value="CRL37460.1"/>
    <property type="molecule type" value="Genomic_DNA"/>
</dbReference>
<dbReference type="GO" id="GO:0000155">
    <property type="term" value="F:phosphorelay sensor kinase activity"/>
    <property type="evidence" value="ECO:0007669"/>
    <property type="project" value="InterPro"/>
</dbReference>
<dbReference type="SMART" id="SM00304">
    <property type="entry name" value="HAMP"/>
    <property type="match status" value="1"/>
</dbReference>
<dbReference type="Pfam" id="PF02518">
    <property type="entry name" value="HATPase_c"/>
    <property type="match status" value="1"/>
</dbReference>
<dbReference type="Gene3D" id="6.10.340.10">
    <property type="match status" value="1"/>
</dbReference>
<evidence type="ECO:0000256" key="7">
    <source>
        <dbReference type="ARBA" id="ARBA00023012"/>
    </source>
</evidence>